<dbReference type="InterPro" id="IPR044670">
    <property type="entry name" value="SOFL"/>
</dbReference>
<comment type="subcellular location">
    <subcellularLocation>
        <location evidence="1">Cytoplasm</location>
    </subcellularLocation>
</comment>
<dbReference type="GO" id="GO:0005737">
    <property type="term" value="C:cytoplasm"/>
    <property type="evidence" value="ECO:0007669"/>
    <property type="project" value="UniProtKB-SubCell"/>
</dbReference>
<evidence type="ECO:0000256" key="5">
    <source>
        <dbReference type="ARBA" id="ARBA00023242"/>
    </source>
</evidence>
<evidence type="ECO:0000256" key="1">
    <source>
        <dbReference type="ARBA" id="ARBA00004496"/>
    </source>
</evidence>
<dbReference type="PANTHER" id="PTHR33347:SF27">
    <property type="entry name" value="PROTEIN SOB FIVE-LIKE 3-RELATED"/>
    <property type="match status" value="1"/>
</dbReference>
<keyword evidence="5" id="KW-0539">Nucleus</keyword>
<keyword evidence="9" id="KW-1185">Reference proteome</keyword>
<evidence type="ECO:0000256" key="2">
    <source>
        <dbReference type="ARBA" id="ARBA00022490"/>
    </source>
</evidence>
<protein>
    <submittedName>
        <fullName evidence="8">Uncharacterized protein</fullName>
    </submittedName>
</protein>
<dbReference type="EMBL" id="OX451735">
    <property type="protein sequence ID" value="CAI8595599.1"/>
    <property type="molecule type" value="Genomic_DNA"/>
</dbReference>
<keyword evidence="3" id="KW-0203">Cytokinin biosynthesis</keyword>
<accession>A0AAV0ZFG7</accession>
<feature type="region of interest" description="Disordered" evidence="7">
    <location>
        <begin position="1"/>
        <end position="81"/>
    </location>
</feature>
<evidence type="ECO:0000256" key="4">
    <source>
        <dbReference type="ARBA" id="ARBA00022864"/>
    </source>
</evidence>
<evidence type="ECO:0000256" key="7">
    <source>
        <dbReference type="SAM" id="MobiDB-lite"/>
    </source>
</evidence>
<reference evidence="8 9" key="1">
    <citation type="submission" date="2023-01" db="EMBL/GenBank/DDBJ databases">
        <authorList>
            <person name="Kreplak J."/>
        </authorList>
    </citation>
    <scope>NUCLEOTIDE SEQUENCE [LARGE SCALE GENOMIC DNA]</scope>
</reference>
<feature type="compositionally biased region" description="Acidic residues" evidence="7">
    <location>
        <begin position="55"/>
        <end position="75"/>
    </location>
</feature>
<evidence type="ECO:0000313" key="9">
    <source>
        <dbReference type="Proteomes" id="UP001157006"/>
    </source>
</evidence>
<sequence length="143" mass="15840">MEPSQDLASEGEFSGTESGWTTYIGSPIPSEIYHDEGSVNMEEYVNKFKNADENFHDDDDDEKNDDNEESDDDSMASDASSGPCYLQLVCIKSETSHGLHVHEEKFLSTKKASKQVKKTNYEGLFLAKDAESFVVADTASSHV</sequence>
<keyword evidence="4" id="KW-0932">Cytokinin signaling pathway</keyword>
<evidence type="ECO:0000313" key="8">
    <source>
        <dbReference type="EMBL" id="CAI8595599.1"/>
    </source>
</evidence>
<keyword evidence="2" id="KW-0963">Cytoplasm</keyword>
<dbReference type="Proteomes" id="UP001157006">
    <property type="component" value="Chromosome 1S"/>
</dbReference>
<organism evidence="8 9">
    <name type="scientific">Vicia faba</name>
    <name type="common">Broad bean</name>
    <name type="synonym">Faba vulgaris</name>
    <dbReference type="NCBI Taxonomy" id="3906"/>
    <lineage>
        <taxon>Eukaryota</taxon>
        <taxon>Viridiplantae</taxon>
        <taxon>Streptophyta</taxon>
        <taxon>Embryophyta</taxon>
        <taxon>Tracheophyta</taxon>
        <taxon>Spermatophyta</taxon>
        <taxon>Magnoliopsida</taxon>
        <taxon>eudicotyledons</taxon>
        <taxon>Gunneridae</taxon>
        <taxon>Pentapetalae</taxon>
        <taxon>rosids</taxon>
        <taxon>fabids</taxon>
        <taxon>Fabales</taxon>
        <taxon>Fabaceae</taxon>
        <taxon>Papilionoideae</taxon>
        <taxon>50 kb inversion clade</taxon>
        <taxon>NPAAA clade</taxon>
        <taxon>Hologalegina</taxon>
        <taxon>IRL clade</taxon>
        <taxon>Fabeae</taxon>
        <taxon>Vicia</taxon>
    </lineage>
</organism>
<feature type="compositionally biased region" description="Basic and acidic residues" evidence="7">
    <location>
        <begin position="44"/>
        <end position="54"/>
    </location>
</feature>
<dbReference type="AlphaFoldDB" id="A0AAV0ZFG7"/>
<evidence type="ECO:0000256" key="3">
    <source>
        <dbReference type="ARBA" id="ARBA00022712"/>
    </source>
</evidence>
<name>A0AAV0ZFG7_VICFA</name>
<dbReference type="PANTHER" id="PTHR33347">
    <property type="entry name" value="OSJNBA0091C07.3 PROTEIN"/>
    <property type="match status" value="1"/>
</dbReference>
<dbReference type="GO" id="GO:0009691">
    <property type="term" value="P:cytokinin biosynthetic process"/>
    <property type="evidence" value="ECO:0007669"/>
    <property type="project" value="UniProtKB-KW"/>
</dbReference>
<gene>
    <name evidence="8" type="ORF">VFH_I198720</name>
</gene>
<proteinExistence type="inferred from homology"/>
<evidence type="ECO:0000256" key="6">
    <source>
        <dbReference type="ARBA" id="ARBA00024199"/>
    </source>
</evidence>
<feature type="compositionally biased region" description="Polar residues" evidence="7">
    <location>
        <begin position="15"/>
        <end position="24"/>
    </location>
</feature>
<dbReference type="GO" id="GO:0009736">
    <property type="term" value="P:cytokinin-activated signaling pathway"/>
    <property type="evidence" value="ECO:0007669"/>
    <property type="project" value="UniProtKB-KW"/>
</dbReference>
<comment type="similarity">
    <text evidence="6">Belongs to the SOFL plant protein family.</text>
</comment>